<accession>A0A316G6A4</accession>
<keyword evidence="4" id="KW-1185">Reference proteome</keyword>
<evidence type="ECO:0000313" key="3">
    <source>
        <dbReference type="EMBL" id="PWK56132.1"/>
    </source>
</evidence>
<dbReference type="SUPFAM" id="SSF54631">
    <property type="entry name" value="CBS-domain pair"/>
    <property type="match status" value="1"/>
</dbReference>
<dbReference type="InterPro" id="IPR029044">
    <property type="entry name" value="Nucleotide-diphossugar_trans"/>
</dbReference>
<dbReference type="InterPro" id="IPR050486">
    <property type="entry name" value="Mannose-1P_guanyltransferase"/>
</dbReference>
<dbReference type="CDD" id="cd06426">
    <property type="entry name" value="NTP_transferase_like_2"/>
    <property type="match status" value="1"/>
</dbReference>
<protein>
    <submittedName>
        <fullName evidence="3">CBS domain protein</fullName>
    </submittedName>
</protein>
<evidence type="ECO:0000313" key="4">
    <source>
        <dbReference type="Proteomes" id="UP000245390"/>
    </source>
</evidence>
<proteinExistence type="predicted"/>
<dbReference type="Gene3D" id="3.90.550.10">
    <property type="entry name" value="Spore Coat Polysaccharide Biosynthesis Protein SpsA, Chain A"/>
    <property type="match status" value="1"/>
</dbReference>
<dbReference type="PANTHER" id="PTHR22572">
    <property type="entry name" value="SUGAR-1-PHOSPHATE GUANYL TRANSFERASE"/>
    <property type="match status" value="1"/>
</dbReference>
<dbReference type="PROSITE" id="PS51371">
    <property type="entry name" value="CBS"/>
    <property type="match status" value="2"/>
</dbReference>
<name>A0A316G6A4_9RHOB</name>
<evidence type="ECO:0000256" key="1">
    <source>
        <dbReference type="PROSITE-ProRule" id="PRU00703"/>
    </source>
</evidence>
<evidence type="ECO:0000259" key="2">
    <source>
        <dbReference type="PROSITE" id="PS51371"/>
    </source>
</evidence>
<feature type="domain" description="CBS" evidence="2">
    <location>
        <begin position="26"/>
        <end position="85"/>
    </location>
</feature>
<reference evidence="3 4" key="1">
    <citation type="submission" date="2018-05" db="EMBL/GenBank/DDBJ databases">
        <title>Genomic Encyclopedia of Type Strains, Phase IV (KMG-IV): sequencing the most valuable type-strain genomes for metagenomic binning, comparative biology and taxonomic classification.</title>
        <authorList>
            <person name="Goeker M."/>
        </authorList>
    </citation>
    <scope>NUCLEOTIDE SEQUENCE [LARGE SCALE GENOMIC DNA]</scope>
    <source>
        <strain evidence="3 4">DSM 103371</strain>
    </source>
</reference>
<dbReference type="EMBL" id="QGGV01000005">
    <property type="protein sequence ID" value="PWK56132.1"/>
    <property type="molecule type" value="Genomic_DNA"/>
</dbReference>
<sequence>MTANGVKASGNSRWNLRRNRDSIRAMNRADLTALTVKPDATVRAAIEAIDRSRRQIALVVDDTGRLVATVTDGDVRRGILRGVDLDGPVSQVMHTAPTTVTEGAPDAETRALIRARKLHHVPVLDAEGRPVDLATVEDLFGVTPKSTRVILMAGGLGTRLRPLTETIPKPMIDVGGRPLLEQIIGVFADQGFWRISISVNYRREMVQEHFGDGSAFGVSIDYIEEDRALGTAGALSLLKERPDEPFIVMNGDLLVSLQFSELLAFHREKRADGTLVVREYEQQVPYGVVRAEDGLMTGIEEKPVARHFVNGGIYVLSPRALDHVREGEPLDMPTLLTRLRDAGGRVGVYPLRDYWRDIGRIDDLEAARSDFEDIFRG</sequence>
<dbReference type="InterPro" id="IPR005835">
    <property type="entry name" value="NTP_transferase_dom"/>
</dbReference>
<dbReference type="InterPro" id="IPR000644">
    <property type="entry name" value="CBS_dom"/>
</dbReference>
<feature type="domain" description="CBS" evidence="2">
    <location>
        <begin position="93"/>
        <end position="149"/>
    </location>
</feature>
<dbReference type="CDD" id="cd04607">
    <property type="entry name" value="CBS_pair_NTP_transferase_assoc"/>
    <property type="match status" value="1"/>
</dbReference>
<dbReference type="Pfam" id="PF00571">
    <property type="entry name" value="CBS"/>
    <property type="match status" value="2"/>
</dbReference>
<dbReference type="InterPro" id="IPR046342">
    <property type="entry name" value="CBS_dom_sf"/>
</dbReference>
<organism evidence="3 4">
    <name type="scientific">Silicimonas algicola</name>
    <dbReference type="NCBI Taxonomy" id="1826607"/>
    <lineage>
        <taxon>Bacteria</taxon>
        <taxon>Pseudomonadati</taxon>
        <taxon>Pseudomonadota</taxon>
        <taxon>Alphaproteobacteria</taxon>
        <taxon>Rhodobacterales</taxon>
        <taxon>Paracoccaceae</taxon>
    </lineage>
</organism>
<keyword evidence="1" id="KW-0129">CBS domain</keyword>
<comment type="caution">
    <text evidence="3">The sequence shown here is derived from an EMBL/GenBank/DDBJ whole genome shotgun (WGS) entry which is preliminary data.</text>
</comment>
<dbReference type="SUPFAM" id="SSF53448">
    <property type="entry name" value="Nucleotide-diphospho-sugar transferases"/>
    <property type="match status" value="1"/>
</dbReference>
<dbReference type="Proteomes" id="UP000245390">
    <property type="component" value="Unassembled WGS sequence"/>
</dbReference>
<gene>
    <name evidence="3" type="ORF">C8D95_105198</name>
</gene>
<dbReference type="AlphaFoldDB" id="A0A316G6A4"/>
<dbReference type="Gene3D" id="3.10.580.10">
    <property type="entry name" value="CBS-domain"/>
    <property type="match status" value="1"/>
</dbReference>
<dbReference type="Pfam" id="PF00483">
    <property type="entry name" value="NTP_transferase"/>
    <property type="match status" value="1"/>
</dbReference>
<dbReference type="SMART" id="SM00116">
    <property type="entry name" value="CBS"/>
    <property type="match status" value="2"/>
</dbReference>